<dbReference type="EMBL" id="CP117834">
    <property type="protein sequence ID" value="WDF02592.1"/>
    <property type="molecule type" value="Genomic_DNA"/>
</dbReference>
<proteinExistence type="predicted"/>
<gene>
    <name evidence="1" type="ORF">PQ477_13835</name>
</gene>
<protein>
    <submittedName>
        <fullName evidence="1">Phosphotransferase</fullName>
    </submittedName>
</protein>
<dbReference type="Pfam" id="PF01633">
    <property type="entry name" value="Choline_kinase"/>
    <property type="match status" value="1"/>
</dbReference>
<evidence type="ECO:0000313" key="1">
    <source>
        <dbReference type="EMBL" id="WDF02592.1"/>
    </source>
</evidence>
<sequence>MVSLPSHLNTFFTYKEINFIGDELKNKHRITFHNDQFFIKASRHEDLESFKLIEHEIFVYNYLKNHLDNIPPIIWCFEDSSLSMFIIAYLKDFPLATKRDAYCLKDSVNLKLIIEKINTISNIPIPAKWNFNDNRQEKMERYIFNVQDFLATSIKQKLTSLLKTTPANTKLVFSHGDLLPMNILYSNTEITFIDWEWAGIRSKNYDKTLFLLFSHEPSQIITSYNLIEESILWDTLFISLRELNNLNRLKHLPLFEKNIPKWIKAVSVTLES</sequence>
<dbReference type="Gene3D" id="3.90.1200.10">
    <property type="match status" value="1"/>
</dbReference>
<keyword evidence="2" id="KW-1185">Reference proteome</keyword>
<reference evidence="1 2" key="1">
    <citation type="submission" date="2023-02" db="EMBL/GenBank/DDBJ databases">
        <authorList>
            <person name="Liu G."/>
        </authorList>
    </citation>
    <scope>NUCLEOTIDE SEQUENCE [LARGE SCALE GENOMIC DNA]</scope>
    <source>
        <strain evidence="1 2">DSM 23008</strain>
    </source>
</reference>
<dbReference type="RefSeq" id="WP_274272220.1">
    <property type="nucleotide sequence ID" value="NZ_CP117834.1"/>
</dbReference>
<dbReference type="InterPro" id="IPR011009">
    <property type="entry name" value="Kinase-like_dom_sf"/>
</dbReference>
<dbReference type="Proteomes" id="UP001215143">
    <property type="component" value="Chromosome"/>
</dbReference>
<name>A0ABY7W3X3_9BACI</name>
<dbReference type="SUPFAM" id="SSF56112">
    <property type="entry name" value="Protein kinase-like (PK-like)"/>
    <property type="match status" value="1"/>
</dbReference>
<organism evidence="1 2">
    <name type="scientific">Shouchella hunanensis</name>
    <dbReference type="NCBI Taxonomy" id="766894"/>
    <lineage>
        <taxon>Bacteria</taxon>
        <taxon>Bacillati</taxon>
        <taxon>Bacillota</taxon>
        <taxon>Bacilli</taxon>
        <taxon>Bacillales</taxon>
        <taxon>Bacillaceae</taxon>
        <taxon>Shouchella</taxon>
    </lineage>
</organism>
<evidence type="ECO:0000313" key="2">
    <source>
        <dbReference type="Proteomes" id="UP001215143"/>
    </source>
</evidence>
<accession>A0ABY7W3X3</accession>